<name>A0A9P5JXX8_9AGAM</name>
<dbReference type="InterPro" id="IPR049916">
    <property type="entry name" value="WDR72-like"/>
</dbReference>
<accession>A0A9P5JXX8</accession>
<feature type="compositionally biased region" description="Basic and acidic residues" evidence="2">
    <location>
        <begin position="168"/>
        <end position="183"/>
    </location>
</feature>
<dbReference type="SMART" id="SM00320">
    <property type="entry name" value="WD40"/>
    <property type="match status" value="4"/>
</dbReference>
<dbReference type="PANTHER" id="PTHR44099">
    <property type="entry name" value="RABCONNECTIN-3B, ISOFORM A"/>
    <property type="match status" value="1"/>
</dbReference>
<feature type="compositionally biased region" description="Polar residues" evidence="2">
    <location>
        <begin position="184"/>
        <end position="196"/>
    </location>
</feature>
<dbReference type="OrthoDB" id="338622at2759"/>
<organism evidence="3 4">
    <name type="scientific">Russula ochroleuca</name>
    <dbReference type="NCBI Taxonomy" id="152965"/>
    <lineage>
        <taxon>Eukaryota</taxon>
        <taxon>Fungi</taxon>
        <taxon>Dikarya</taxon>
        <taxon>Basidiomycota</taxon>
        <taxon>Agaricomycotina</taxon>
        <taxon>Agaricomycetes</taxon>
        <taxon>Russulales</taxon>
        <taxon>Russulaceae</taxon>
        <taxon>Russula</taxon>
    </lineage>
</organism>
<evidence type="ECO:0000313" key="3">
    <source>
        <dbReference type="EMBL" id="KAF8470905.1"/>
    </source>
</evidence>
<evidence type="ECO:0000256" key="1">
    <source>
        <dbReference type="PROSITE-ProRule" id="PRU00221"/>
    </source>
</evidence>
<proteinExistence type="predicted"/>
<feature type="repeat" description="WD" evidence="1">
    <location>
        <begin position="710"/>
        <end position="734"/>
    </location>
</feature>
<dbReference type="SUPFAM" id="SSF48371">
    <property type="entry name" value="ARM repeat"/>
    <property type="match status" value="1"/>
</dbReference>
<feature type="region of interest" description="Disordered" evidence="2">
    <location>
        <begin position="94"/>
        <end position="130"/>
    </location>
</feature>
<dbReference type="EMBL" id="WHVB01000024">
    <property type="protein sequence ID" value="KAF8470905.1"/>
    <property type="molecule type" value="Genomic_DNA"/>
</dbReference>
<protein>
    <recommendedName>
        <fullName evidence="5">WD40 repeat-like protein</fullName>
    </recommendedName>
</protein>
<feature type="compositionally biased region" description="Low complexity" evidence="2">
    <location>
        <begin position="218"/>
        <end position="235"/>
    </location>
</feature>
<feature type="region of interest" description="Disordered" evidence="2">
    <location>
        <begin position="168"/>
        <end position="235"/>
    </location>
</feature>
<evidence type="ECO:0008006" key="5">
    <source>
        <dbReference type="Google" id="ProtNLM"/>
    </source>
</evidence>
<dbReference type="InterPro" id="IPR016024">
    <property type="entry name" value="ARM-type_fold"/>
</dbReference>
<dbReference type="InterPro" id="IPR001680">
    <property type="entry name" value="WD40_rpt"/>
</dbReference>
<dbReference type="InterPro" id="IPR036322">
    <property type="entry name" value="WD40_repeat_dom_sf"/>
</dbReference>
<keyword evidence="4" id="KW-1185">Reference proteome</keyword>
<dbReference type="InterPro" id="IPR015943">
    <property type="entry name" value="WD40/YVTN_repeat-like_dom_sf"/>
</dbReference>
<evidence type="ECO:0000256" key="2">
    <source>
        <dbReference type="SAM" id="MobiDB-lite"/>
    </source>
</evidence>
<dbReference type="PANTHER" id="PTHR44099:SF4">
    <property type="entry name" value="RABCONNECTIN-3B, ISOFORM A"/>
    <property type="match status" value="1"/>
</dbReference>
<dbReference type="SUPFAM" id="SSF50978">
    <property type="entry name" value="WD40 repeat-like"/>
    <property type="match status" value="1"/>
</dbReference>
<dbReference type="PROSITE" id="PS50082">
    <property type="entry name" value="WD_REPEATS_2"/>
    <property type="match status" value="1"/>
</dbReference>
<evidence type="ECO:0000313" key="4">
    <source>
        <dbReference type="Proteomes" id="UP000759537"/>
    </source>
</evidence>
<reference evidence="3" key="2">
    <citation type="journal article" date="2020" name="Nat. Commun.">
        <title>Large-scale genome sequencing of mycorrhizal fungi provides insights into the early evolution of symbiotic traits.</title>
        <authorList>
            <person name="Miyauchi S."/>
            <person name="Kiss E."/>
            <person name="Kuo A."/>
            <person name="Drula E."/>
            <person name="Kohler A."/>
            <person name="Sanchez-Garcia M."/>
            <person name="Morin E."/>
            <person name="Andreopoulos B."/>
            <person name="Barry K.W."/>
            <person name="Bonito G."/>
            <person name="Buee M."/>
            <person name="Carver A."/>
            <person name="Chen C."/>
            <person name="Cichocki N."/>
            <person name="Clum A."/>
            <person name="Culley D."/>
            <person name="Crous P.W."/>
            <person name="Fauchery L."/>
            <person name="Girlanda M."/>
            <person name="Hayes R.D."/>
            <person name="Keri Z."/>
            <person name="LaButti K."/>
            <person name="Lipzen A."/>
            <person name="Lombard V."/>
            <person name="Magnuson J."/>
            <person name="Maillard F."/>
            <person name="Murat C."/>
            <person name="Nolan M."/>
            <person name="Ohm R.A."/>
            <person name="Pangilinan J."/>
            <person name="Pereira M.F."/>
            <person name="Perotto S."/>
            <person name="Peter M."/>
            <person name="Pfister S."/>
            <person name="Riley R."/>
            <person name="Sitrit Y."/>
            <person name="Stielow J.B."/>
            <person name="Szollosi G."/>
            <person name="Zifcakova L."/>
            <person name="Stursova M."/>
            <person name="Spatafora J.W."/>
            <person name="Tedersoo L."/>
            <person name="Vaario L.M."/>
            <person name="Yamada A."/>
            <person name="Yan M."/>
            <person name="Wang P."/>
            <person name="Xu J."/>
            <person name="Bruns T."/>
            <person name="Baldrian P."/>
            <person name="Vilgalys R."/>
            <person name="Dunand C."/>
            <person name="Henrissat B."/>
            <person name="Grigoriev I.V."/>
            <person name="Hibbett D."/>
            <person name="Nagy L.G."/>
            <person name="Martin F.M."/>
        </authorList>
    </citation>
    <scope>NUCLEOTIDE SEQUENCE</scope>
    <source>
        <strain evidence="3">Prilba</strain>
    </source>
</reference>
<keyword evidence="1" id="KW-0853">WD repeat</keyword>
<dbReference type="Gene3D" id="2.130.10.10">
    <property type="entry name" value="YVTN repeat-like/Quinoprotein amine dehydrogenase"/>
    <property type="match status" value="2"/>
</dbReference>
<sequence>MNSVPLVLPFTLSAGDSVLEGSSDAPSCANVLIDRASTITDVSCLTPYWLRSGLESSSGQQLSSSDSLEGVALGCKDGTLYLLRQNRHSSSAPISIENPLLSRSPSRTAVRLSHRSHSRPRTPTSSLAPFSLTSRARVVSAISDEQAQGSKNHVDFDEGPEKLKELLKGGVKDSSLTDRRRPSLDQTASTERQPVQSKGLASAPGPAPRGEGKSVLNTTHSPTPSIASPPSTPSSPFCPSYQLSLEFHTFPPRSIPDNAVIGLHPLVNSRHLICLRSQGDLSVYSVDDGSCVLSLRIPQLPAGPPAGAKGVEPSEATWTWRDLFIHETGESAIILTSAVINEGITPDLSVDSEGSNQDQLSRVSVFELRDNTDHGDGDLSLDKAAEWLVEGPSAGIGLRTGGDDTPKFFHLDPSNHLIVQRVVLVPTVIQSQSESQGDSSGMARASLNPFKASQEHNAFPGNRGEACRLTLEDSLDIGELKPSQRLKGLRLFFTRERIRGVAWSDSELYGFESDSQQLVINQLRAAHEELKDITWFSWDTYFSVYSDRIQVSRLRLVDPNNDRLPDGRSSGILQSYVVGTVTIQATQALYALSPTSVLSTGISNTGRRQVELFTIIPSGENRKEWAPTTLWKSCDKVKKVSDDTRRITCLLPLELTHMILGYSDGTIGRSSFPNLVQLNSVLAPGDFSDIPLNGSVIGLHVVQNDQTGERLIVGGADDGSVAIWSLESMKTLARWILFIVPLQRVLYLRYDKGGPLGGCLLCVSGDGTIAVIALDNYSFLYMVPGAPAPLARIYVGGNNLLLSYADDRARLWDVKTLEFWRSMDLEKTKDQLAQGGWTELSLRDSPPMGNVPTALSVSSPDSSSTILVDLGSFLTRAVSISKSTAGDDHSTRERTAEVLRSLLQVLLTPGLNLDIDAICRDRLGLPATQASVGFYRNQASTLIVSGNSQSPWCISGEVSASRALALIACLRALMHFGNTTDHVNTVIAFYATSLSHTVGRGYVPPSLSSLARWWFDASSMSHLCYFFSARLPSSRRWRAFCFTDELRLAARTLFDAGVAGLTDEETISLVDKWQHSLPFLLPDAERRSPVASKALLLCGFIAADQHSLLSTSALNIISKSVMIYLHENDVSCKALAIDLCSRGFSVWQHYVDSMEMLRSLFNLATSMKKESISAQNVGPQARQAVLHIVTDHTGIFMTTLSLDILHPQNLEHRKSVMQLVAFLIRKKPLVIHPNLPKLVEAVVKSLDPNSTSHRDAVLDAATEILGHVVKTFPTIDFHMASQRLAVGTDEGAIVMYDLKTATRLYVLESHKQGPAACSFSPDGHRLVSVSLEEGVVFVWKVGSSFASFFNPGAPPRQGHAGSEPFKSLNFNVGNAAVMTLEETLEHVRFEWTAERSVQLRIREVTLTFST</sequence>
<comment type="caution">
    <text evidence="3">The sequence shown here is derived from an EMBL/GenBank/DDBJ whole genome shotgun (WGS) entry which is preliminary data.</text>
</comment>
<gene>
    <name evidence="3" type="ORF">DFH94DRAFT_203931</name>
</gene>
<dbReference type="GO" id="GO:0005737">
    <property type="term" value="C:cytoplasm"/>
    <property type="evidence" value="ECO:0007669"/>
    <property type="project" value="TreeGrafter"/>
</dbReference>
<dbReference type="Proteomes" id="UP000759537">
    <property type="component" value="Unassembled WGS sequence"/>
</dbReference>
<reference evidence="3" key="1">
    <citation type="submission" date="2019-10" db="EMBL/GenBank/DDBJ databases">
        <authorList>
            <consortium name="DOE Joint Genome Institute"/>
            <person name="Kuo A."/>
            <person name="Miyauchi S."/>
            <person name="Kiss E."/>
            <person name="Drula E."/>
            <person name="Kohler A."/>
            <person name="Sanchez-Garcia M."/>
            <person name="Andreopoulos B."/>
            <person name="Barry K.W."/>
            <person name="Bonito G."/>
            <person name="Buee M."/>
            <person name="Carver A."/>
            <person name="Chen C."/>
            <person name="Cichocki N."/>
            <person name="Clum A."/>
            <person name="Culley D."/>
            <person name="Crous P.W."/>
            <person name="Fauchery L."/>
            <person name="Girlanda M."/>
            <person name="Hayes R."/>
            <person name="Keri Z."/>
            <person name="LaButti K."/>
            <person name="Lipzen A."/>
            <person name="Lombard V."/>
            <person name="Magnuson J."/>
            <person name="Maillard F."/>
            <person name="Morin E."/>
            <person name="Murat C."/>
            <person name="Nolan M."/>
            <person name="Ohm R."/>
            <person name="Pangilinan J."/>
            <person name="Pereira M."/>
            <person name="Perotto S."/>
            <person name="Peter M."/>
            <person name="Riley R."/>
            <person name="Sitrit Y."/>
            <person name="Stielow B."/>
            <person name="Szollosi G."/>
            <person name="Zifcakova L."/>
            <person name="Stursova M."/>
            <person name="Spatafora J.W."/>
            <person name="Tedersoo L."/>
            <person name="Vaario L.-M."/>
            <person name="Yamada A."/>
            <person name="Yan M."/>
            <person name="Wang P."/>
            <person name="Xu J."/>
            <person name="Bruns T."/>
            <person name="Baldrian P."/>
            <person name="Vilgalys R."/>
            <person name="Henrissat B."/>
            <person name="Grigoriev I.V."/>
            <person name="Hibbett D."/>
            <person name="Nagy L.G."/>
            <person name="Martin F.M."/>
        </authorList>
    </citation>
    <scope>NUCLEOTIDE SEQUENCE</scope>
    <source>
        <strain evidence="3">Prilba</strain>
    </source>
</reference>